<keyword evidence="3" id="KW-0378">Hydrolase</keyword>
<evidence type="ECO:0000313" key="3">
    <source>
        <dbReference type="EMBL" id="MBA2134164.1"/>
    </source>
</evidence>
<feature type="transmembrane region" description="Helical" evidence="1">
    <location>
        <begin position="89"/>
        <end position="110"/>
    </location>
</feature>
<dbReference type="AlphaFoldDB" id="A0A8J6LMU6"/>
<feature type="domain" description="CAAX prenyl protease 2/Lysostaphin resistance protein A-like" evidence="2">
    <location>
        <begin position="8"/>
        <end position="99"/>
    </location>
</feature>
<proteinExistence type="predicted"/>
<keyword evidence="1" id="KW-1133">Transmembrane helix</keyword>
<dbReference type="GO" id="GO:0004175">
    <property type="term" value="F:endopeptidase activity"/>
    <property type="evidence" value="ECO:0007669"/>
    <property type="project" value="UniProtKB-ARBA"/>
</dbReference>
<dbReference type="EMBL" id="JAAKDE010000077">
    <property type="protein sequence ID" value="MBA2134164.1"/>
    <property type="molecule type" value="Genomic_DNA"/>
</dbReference>
<keyword evidence="3" id="KW-0645">Protease</keyword>
<evidence type="ECO:0000313" key="4">
    <source>
        <dbReference type="Proteomes" id="UP000657177"/>
    </source>
</evidence>
<feature type="transmembrane region" description="Helical" evidence="1">
    <location>
        <begin position="5"/>
        <end position="22"/>
    </location>
</feature>
<keyword evidence="4" id="KW-1185">Reference proteome</keyword>
<feature type="transmembrane region" description="Helical" evidence="1">
    <location>
        <begin position="57"/>
        <end position="77"/>
    </location>
</feature>
<reference evidence="3" key="1">
    <citation type="submission" date="2020-06" db="EMBL/GenBank/DDBJ databases">
        <title>Novel chitinolytic bacterium.</title>
        <authorList>
            <person name="Ungkulpasvich U."/>
            <person name="Kosugi A."/>
            <person name="Uke A."/>
        </authorList>
    </citation>
    <scope>NUCLEOTIDE SEQUENCE</scope>
    <source>
        <strain evidence="3">UUS1-1</strain>
    </source>
</reference>
<sequence>MGGIIVRSLPAIIIFAVINAFYEELVYRASFLSVLESVVGQKHALAISTLYFGIGHYYGAPAGIIGIIMASFLGYILGKSMLETRGFFWAFLLHFLVDFYIYIFGCLNFVT</sequence>
<dbReference type="GO" id="GO:0008237">
    <property type="term" value="F:metallopeptidase activity"/>
    <property type="evidence" value="ECO:0007669"/>
    <property type="project" value="UniProtKB-KW"/>
</dbReference>
<accession>A0A8J6LMU6</accession>
<protein>
    <submittedName>
        <fullName evidence="3">CPBP family intramembrane metalloprotease</fullName>
    </submittedName>
</protein>
<keyword evidence="1" id="KW-0472">Membrane</keyword>
<dbReference type="InterPro" id="IPR003675">
    <property type="entry name" value="Rce1/LyrA-like_dom"/>
</dbReference>
<keyword evidence="3" id="KW-0482">Metalloprotease</keyword>
<name>A0A8J6LMU6_9FIRM</name>
<dbReference type="RefSeq" id="WP_181340625.1">
    <property type="nucleotide sequence ID" value="NZ_JAAKDE010000077.1"/>
</dbReference>
<organism evidence="3 4">
    <name type="scientific">Capillibacterium thermochitinicola</name>
    <dbReference type="NCBI Taxonomy" id="2699427"/>
    <lineage>
        <taxon>Bacteria</taxon>
        <taxon>Bacillati</taxon>
        <taxon>Bacillota</taxon>
        <taxon>Capillibacterium</taxon>
    </lineage>
</organism>
<keyword evidence="1" id="KW-0812">Transmembrane</keyword>
<dbReference type="Proteomes" id="UP000657177">
    <property type="component" value="Unassembled WGS sequence"/>
</dbReference>
<gene>
    <name evidence="3" type="ORF">G5B42_11580</name>
</gene>
<evidence type="ECO:0000259" key="2">
    <source>
        <dbReference type="Pfam" id="PF02517"/>
    </source>
</evidence>
<dbReference type="Pfam" id="PF02517">
    <property type="entry name" value="Rce1-like"/>
    <property type="match status" value="1"/>
</dbReference>
<comment type="caution">
    <text evidence="3">The sequence shown here is derived from an EMBL/GenBank/DDBJ whole genome shotgun (WGS) entry which is preliminary data.</text>
</comment>
<dbReference type="GO" id="GO:0080120">
    <property type="term" value="P:CAAX-box protein maturation"/>
    <property type="evidence" value="ECO:0007669"/>
    <property type="project" value="UniProtKB-ARBA"/>
</dbReference>
<evidence type="ECO:0000256" key="1">
    <source>
        <dbReference type="SAM" id="Phobius"/>
    </source>
</evidence>